<reference evidence="1" key="1">
    <citation type="journal article" date="2020" name="Stud. Mycol.">
        <title>101 Dothideomycetes genomes: a test case for predicting lifestyles and emergence of pathogens.</title>
        <authorList>
            <person name="Haridas S."/>
            <person name="Albert R."/>
            <person name="Binder M."/>
            <person name="Bloem J."/>
            <person name="Labutti K."/>
            <person name="Salamov A."/>
            <person name="Andreopoulos B."/>
            <person name="Baker S."/>
            <person name="Barry K."/>
            <person name="Bills G."/>
            <person name="Bluhm B."/>
            <person name="Cannon C."/>
            <person name="Castanera R."/>
            <person name="Culley D."/>
            <person name="Daum C."/>
            <person name="Ezra D."/>
            <person name="Gonzalez J."/>
            <person name="Henrissat B."/>
            <person name="Kuo A."/>
            <person name="Liang C."/>
            <person name="Lipzen A."/>
            <person name="Lutzoni F."/>
            <person name="Magnuson J."/>
            <person name="Mondo S."/>
            <person name="Nolan M."/>
            <person name="Ohm R."/>
            <person name="Pangilinan J."/>
            <person name="Park H.-J."/>
            <person name="Ramirez L."/>
            <person name="Alfaro M."/>
            <person name="Sun H."/>
            <person name="Tritt A."/>
            <person name="Yoshinaga Y."/>
            <person name="Zwiers L.-H."/>
            <person name="Turgeon B."/>
            <person name="Goodwin S."/>
            <person name="Spatafora J."/>
            <person name="Crous P."/>
            <person name="Grigoriev I."/>
        </authorList>
    </citation>
    <scope>NUCLEOTIDE SEQUENCE</scope>
    <source>
        <strain evidence="1">ATCC 200398</strain>
    </source>
</reference>
<gene>
    <name evidence="1" type="ORF">BDR25DRAFT_11134</name>
</gene>
<dbReference type="EMBL" id="MU003501">
    <property type="protein sequence ID" value="KAF2472714.1"/>
    <property type="molecule type" value="Genomic_DNA"/>
</dbReference>
<organism evidence="1 2">
    <name type="scientific">Lindgomyces ingoldianus</name>
    <dbReference type="NCBI Taxonomy" id="673940"/>
    <lineage>
        <taxon>Eukaryota</taxon>
        <taxon>Fungi</taxon>
        <taxon>Dikarya</taxon>
        <taxon>Ascomycota</taxon>
        <taxon>Pezizomycotina</taxon>
        <taxon>Dothideomycetes</taxon>
        <taxon>Pleosporomycetidae</taxon>
        <taxon>Pleosporales</taxon>
        <taxon>Lindgomycetaceae</taxon>
        <taxon>Lindgomyces</taxon>
    </lineage>
</organism>
<evidence type="ECO:0000313" key="1">
    <source>
        <dbReference type="EMBL" id="KAF2472714.1"/>
    </source>
</evidence>
<dbReference type="Proteomes" id="UP000799755">
    <property type="component" value="Unassembled WGS sequence"/>
</dbReference>
<protein>
    <submittedName>
        <fullName evidence="1">Uncharacterized protein</fullName>
    </submittedName>
</protein>
<accession>A0ACB6R080</accession>
<proteinExistence type="predicted"/>
<keyword evidence="2" id="KW-1185">Reference proteome</keyword>
<evidence type="ECO:0000313" key="2">
    <source>
        <dbReference type="Proteomes" id="UP000799755"/>
    </source>
</evidence>
<name>A0ACB6R080_9PLEO</name>
<comment type="caution">
    <text evidence="1">The sequence shown here is derived from an EMBL/GenBank/DDBJ whole genome shotgun (WGS) entry which is preliminary data.</text>
</comment>
<sequence>MSTTGVYHGSCHCGSIKYQIRLTFPPSLTDKDPAAKTIRIYKCNCSTCQKMGYFHLRPINASDDFILTSPSTIEELGDYRCFDRKVGWYFCKTCGVRTFGLGGEWEQVELDVEKWAGKEDGEGQAQKVWKTKPMDIKKVVDGKEVTKSAHYVSVNAVTLEAGQEGADLRKWHEQGWIFYVDSKNHKEAMRFGEPHEGGMY</sequence>